<feature type="domain" description="AMP-binding enzyme C-terminal" evidence="2">
    <location>
        <begin position="260"/>
        <end position="315"/>
    </location>
</feature>
<dbReference type="PANTHER" id="PTHR43767">
    <property type="entry name" value="LONG-CHAIN-FATTY-ACID--COA LIGASE"/>
    <property type="match status" value="1"/>
</dbReference>
<organism evidence="3 4">
    <name type="scientific">Raineyella fluvialis</name>
    <dbReference type="NCBI Taxonomy" id="2662261"/>
    <lineage>
        <taxon>Bacteria</taxon>
        <taxon>Bacillati</taxon>
        <taxon>Actinomycetota</taxon>
        <taxon>Actinomycetes</taxon>
        <taxon>Propionibacteriales</taxon>
        <taxon>Propionibacteriaceae</taxon>
        <taxon>Raineyella</taxon>
    </lineage>
</organism>
<dbReference type="AlphaFoldDB" id="A0A5Q2FIV5"/>
<keyword evidence="4" id="KW-1185">Reference proteome</keyword>
<dbReference type="Pfam" id="PF13193">
    <property type="entry name" value="AMP-binding_C"/>
    <property type="match status" value="1"/>
</dbReference>
<proteinExistence type="predicted"/>
<dbReference type="InterPro" id="IPR050237">
    <property type="entry name" value="ATP-dep_AMP-bd_enzyme"/>
</dbReference>
<reference evidence="3 4" key="1">
    <citation type="submission" date="2019-10" db="EMBL/GenBank/DDBJ databases">
        <title>Genomic analysis of Raineyella sp. CBA3103.</title>
        <authorList>
            <person name="Roh S.W."/>
        </authorList>
    </citation>
    <scope>NUCLEOTIDE SEQUENCE [LARGE SCALE GENOMIC DNA]</scope>
    <source>
        <strain evidence="3 4">CBA3103</strain>
    </source>
</reference>
<dbReference type="KEGG" id="rain:Rai3103_14080"/>
<dbReference type="SUPFAM" id="SSF56801">
    <property type="entry name" value="Acetyl-CoA synthetase-like"/>
    <property type="match status" value="1"/>
</dbReference>
<evidence type="ECO:0000259" key="2">
    <source>
        <dbReference type="Pfam" id="PF13193"/>
    </source>
</evidence>
<dbReference type="InterPro" id="IPR025110">
    <property type="entry name" value="AMP-bd_C"/>
</dbReference>
<dbReference type="InterPro" id="IPR045851">
    <property type="entry name" value="AMP-bd_C_sf"/>
</dbReference>
<sequence>MRAGRDGMDPDDPHGAPVRVLERADPVAAFWQAHREGADIALATSGTTSGTPRTIVRTTASWVDSFPACAQRLQLQTSSRFWIPGPLAATMNLFAACLATSVGAAWSTEPAGCTHAQLTPTQLRRLLEDAPTPGLHVLVAGDALEPSLRRLAEGAGLLIDHYYGAAELSLIAWGHDAGDLRLFDEVSAEAREGTLWVRSPWLSRLVTDDRGFATVGDLVRLDGDHVEVLGRPGSATTAGATVELAPIEAELQGHSRGRLVVVAVPDGRVGQVICCATTAQDRASVRQWARTHLTGARRPRRWIVREHLPITPTGKIDRTRLADEIVAGDRRRQAARTRPRPQDEGERG</sequence>
<dbReference type="Proteomes" id="UP000386847">
    <property type="component" value="Chromosome"/>
</dbReference>
<dbReference type="EMBL" id="CP045725">
    <property type="protein sequence ID" value="QGF24575.1"/>
    <property type="molecule type" value="Genomic_DNA"/>
</dbReference>
<evidence type="ECO:0000313" key="3">
    <source>
        <dbReference type="EMBL" id="QGF24575.1"/>
    </source>
</evidence>
<dbReference type="Gene3D" id="3.40.50.12780">
    <property type="entry name" value="N-terminal domain of ligase-like"/>
    <property type="match status" value="1"/>
</dbReference>
<name>A0A5Q2FIV5_9ACTN</name>
<protein>
    <submittedName>
        <fullName evidence="3">O-succinylbenzoate--CoA ligase</fullName>
    </submittedName>
</protein>
<dbReference type="GO" id="GO:0016877">
    <property type="term" value="F:ligase activity, forming carbon-sulfur bonds"/>
    <property type="evidence" value="ECO:0007669"/>
    <property type="project" value="UniProtKB-ARBA"/>
</dbReference>
<dbReference type="InterPro" id="IPR042099">
    <property type="entry name" value="ANL_N_sf"/>
</dbReference>
<feature type="compositionally biased region" description="Basic and acidic residues" evidence="1">
    <location>
        <begin position="319"/>
        <end position="332"/>
    </location>
</feature>
<dbReference type="Gene3D" id="3.30.300.30">
    <property type="match status" value="1"/>
</dbReference>
<dbReference type="PANTHER" id="PTHR43767:SF10">
    <property type="entry name" value="SURFACTIN SYNTHASE SUBUNIT 1"/>
    <property type="match status" value="1"/>
</dbReference>
<keyword evidence="3" id="KW-0436">Ligase</keyword>
<evidence type="ECO:0000313" key="4">
    <source>
        <dbReference type="Proteomes" id="UP000386847"/>
    </source>
</evidence>
<gene>
    <name evidence="3" type="ORF">Rai3103_14080</name>
</gene>
<feature type="region of interest" description="Disordered" evidence="1">
    <location>
        <begin position="319"/>
        <end position="348"/>
    </location>
</feature>
<accession>A0A5Q2FIV5</accession>
<evidence type="ECO:0000256" key="1">
    <source>
        <dbReference type="SAM" id="MobiDB-lite"/>
    </source>
</evidence>